<evidence type="ECO:0000313" key="3">
    <source>
        <dbReference type="Proteomes" id="UP000295685"/>
    </source>
</evidence>
<keyword evidence="1" id="KW-0732">Signal</keyword>
<gene>
    <name evidence="2" type="ORF">CCUG60885_00867</name>
</gene>
<organism evidence="2 3">
    <name type="scientific">Mycobacteroides salmoniphilum</name>
    <dbReference type="NCBI Taxonomy" id="404941"/>
    <lineage>
        <taxon>Bacteria</taxon>
        <taxon>Bacillati</taxon>
        <taxon>Actinomycetota</taxon>
        <taxon>Actinomycetes</taxon>
        <taxon>Mycobacteriales</taxon>
        <taxon>Mycobacteriaceae</taxon>
        <taxon>Mycobacteroides</taxon>
    </lineage>
</organism>
<comment type="caution">
    <text evidence="2">The sequence shown here is derived from an EMBL/GenBank/DDBJ whole genome shotgun (WGS) entry which is preliminary data.</text>
</comment>
<evidence type="ECO:0000256" key="1">
    <source>
        <dbReference type="SAM" id="SignalP"/>
    </source>
</evidence>
<evidence type="ECO:0000313" key="2">
    <source>
        <dbReference type="EMBL" id="TDZ97323.1"/>
    </source>
</evidence>
<proteinExistence type="predicted"/>
<sequence length="41" mass="4276" precursor="true">MAVTKLLIVVWFAAAFSCPVTNQNGMLNGNVNAPPNTVNTG</sequence>
<dbReference type="AlphaFoldDB" id="A0A4R8SJ92"/>
<dbReference type="PROSITE" id="PS51257">
    <property type="entry name" value="PROKAR_LIPOPROTEIN"/>
    <property type="match status" value="1"/>
</dbReference>
<protein>
    <submittedName>
        <fullName evidence="2">Uncharacterized protein</fullName>
    </submittedName>
</protein>
<dbReference type="EMBL" id="PECK01000002">
    <property type="protein sequence ID" value="TDZ97323.1"/>
    <property type="molecule type" value="Genomic_DNA"/>
</dbReference>
<accession>A0A4R8SJ92</accession>
<feature type="signal peptide" evidence="1">
    <location>
        <begin position="1"/>
        <end position="22"/>
    </location>
</feature>
<reference evidence="2 3" key="1">
    <citation type="journal article" date="2019" name="Sci. Rep.">
        <title>Extended insight into the Mycobacterium chelonae-abscessus complex through whole genome sequencing of Mycobacterium salmoniphilum outbreak and Mycobacterium salmoniphilum-like strains.</title>
        <authorList>
            <person name="Behra P.R.K."/>
            <person name="Das S."/>
            <person name="Pettersson B.M.F."/>
            <person name="Shirreff L."/>
            <person name="DuCote T."/>
            <person name="Jacobsson K.G."/>
            <person name="Ennis D.G."/>
            <person name="Kirsebom L.A."/>
        </authorList>
    </citation>
    <scope>NUCLEOTIDE SEQUENCE [LARGE SCALE GENOMIC DNA]</scope>
    <source>
        <strain evidence="2 3">CCUG 60885</strain>
    </source>
</reference>
<name>A0A4R8SJ92_9MYCO</name>
<dbReference type="Proteomes" id="UP000295685">
    <property type="component" value="Unassembled WGS sequence"/>
</dbReference>
<feature type="chain" id="PRO_5038619368" evidence="1">
    <location>
        <begin position="23"/>
        <end position="41"/>
    </location>
</feature>